<comment type="caution">
    <text evidence="1">The sequence shown here is derived from an EMBL/GenBank/DDBJ whole genome shotgun (WGS) entry which is preliminary data.</text>
</comment>
<dbReference type="AlphaFoldDB" id="A0A5J4KJZ5"/>
<sequence length="192" mass="22188">MERIKFEQAPGELLNFYTFVPANERWQPDMLPWVLEQLPRHVPLSLYGVAPTWAYAAVAAATGDQPLTQFDPRLPFGWIQPLPVQLSQEQHPDAPCALLMSRVATILRIKIPTHLEYFQPAPFPLPPVPRDRGLIIHGKMPYWLLTALARFYRDQHLPWLATYYPPINKAIVIYARRDVPYRPGDIIDMPRT</sequence>
<dbReference type="RefSeq" id="WP_151757652.1">
    <property type="nucleotide sequence ID" value="NZ_BKZW01000002.1"/>
</dbReference>
<reference evidence="1 2" key="1">
    <citation type="submission" date="2019-10" db="EMBL/GenBank/DDBJ databases">
        <title>Dictyobacter vulcani sp. nov., within the class Ktedonobacteria, isolated from soil of volcanic Mt. Zao.</title>
        <authorList>
            <person name="Zheng Y."/>
            <person name="Wang C.M."/>
            <person name="Sakai Y."/>
            <person name="Abe K."/>
            <person name="Yokota A."/>
            <person name="Yabe S."/>
        </authorList>
    </citation>
    <scope>NUCLEOTIDE SEQUENCE [LARGE SCALE GENOMIC DNA]</scope>
    <source>
        <strain evidence="1 2">W12</strain>
    </source>
</reference>
<dbReference type="Proteomes" id="UP000326912">
    <property type="component" value="Unassembled WGS sequence"/>
</dbReference>
<name>A0A5J4KJZ5_9CHLR</name>
<evidence type="ECO:0000313" key="2">
    <source>
        <dbReference type="Proteomes" id="UP000326912"/>
    </source>
</evidence>
<gene>
    <name evidence="1" type="ORF">KDW_39760</name>
</gene>
<protein>
    <submittedName>
        <fullName evidence="1">Uncharacterized protein</fullName>
    </submittedName>
</protein>
<proteinExistence type="predicted"/>
<dbReference type="Pfam" id="PF09620">
    <property type="entry name" value="Cas_csx3"/>
    <property type="match status" value="1"/>
</dbReference>
<dbReference type="InterPro" id="IPR013409">
    <property type="entry name" value="CRISPR-assoc_prot_Crn3/Csx3"/>
</dbReference>
<accession>A0A5J4KJZ5</accession>
<dbReference type="EMBL" id="BKZW01000002">
    <property type="protein sequence ID" value="GER89814.1"/>
    <property type="molecule type" value="Genomic_DNA"/>
</dbReference>
<evidence type="ECO:0000313" key="1">
    <source>
        <dbReference type="EMBL" id="GER89814.1"/>
    </source>
</evidence>
<organism evidence="1 2">
    <name type="scientific">Dictyobacter vulcani</name>
    <dbReference type="NCBI Taxonomy" id="2607529"/>
    <lineage>
        <taxon>Bacteria</taxon>
        <taxon>Bacillati</taxon>
        <taxon>Chloroflexota</taxon>
        <taxon>Ktedonobacteria</taxon>
        <taxon>Ktedonobacterales</taxon>
        <taxon>Dictyobacteraceae</taxon>
        <taxon>Dictyobacter</taxon>
    </lineage>
</organism>
<keyword evidence="2" id="KW-1185">Reference proteome</keyword>